<gene>
    <name evidence="1" type="ORF">IEO21_04225</name>
</gene>
<dbReference type="AlphaFoldDB" id="A0A8H7P485"/>
<reference evidence="1" key="2">
    <citation type="journal article" name="Front. Microbiol.">
        <title>Degradative Capacity of Two Strains of Rhodonia placenta: From Phenotype to Genotype.</title>
        <authorList>
            <person name="Kolle M."/>
            <person name="Horta M.A.C."/>
            <person name="Nowrousian M."/>
            <person name="Ohm R.A."/>
            <person name="Benz J.P."/>
            <person name="Pilgard A."/>
        </authorList>
    </citation>
    <scope>NUCLEOTIDE SEQUENCE</scope>
    <source>
        <strain evidence="1">FPRL280</strain>
    </source>
</reference>
<dbReference type="Proteomes" id="UP000639403">
    <property type="component" value="Unassembled WGS sequence"/>
</dbReference>
<accession>A0A8H7P485</accession>
<reference evidence="1" key="1">
    <citation type="submission" date="2020-11" db="EMBL/GenBank/DDBJ databases">
        <authorList>
            <person name="Koelle M."/>
            <person name="Horta M.A.C."/>
            <person name="Nowrousian M."/>
            <person name="Ohm R.A."/>
            <person name="Benz P."/>
            <person name="Pilgard A."/>
        </authorList>
    </citation>
    <scope>NUCLEOTIDE SEQUENCE</scope>
    <source>
        <strain evidence="1">FPRL280</strain>
    </source>
</reference>
<sequence length="51" mass="6198">MPLGYYALQRFLGRHQCRWNQQASEDVPFCQLASARSRHLPMADRRRYLRF</sequence>
<name>A0A8H7P485_9APHY</name>
<evidence type="ECO:0000313" key="2">
    <source>
        <dbReference type="Proteomes" id="UP000639403"/>
    </source>
</evidence>
<protein>
    <submittedName>
        <fullName evidence="1">Uncharacterized protein</fullName>
    </submittedName>
</protein>
<organism evidence="1 2">
    <name type="scientific">Rhodonia placenta</name>
    <dbReference type="NCBI Taxonomy" id="104341"/>
    <lineage>
        <taxon>Eukaryota</taxon>
        <taxon>Fungi</taxon>
        <taxon>Dikarya</taxon>
        <taxon>Basidiomycota</taxon>
        <taxon>Agaricomycotina</taxon>
        <taxon>Agaricomycetes</taxon>
        <taxon>Polyporales</taxon>
        <taxon>Adustoporiaceae</taxon>
        <taxon>Rhodonia</taxon>
    </lineage>
</organism>
<proteinExistence type="predicted"/>
<comment type="caution">
    <text evidence="1">The sequence shown here is derived from an EMBL/GenBank/DDBJ whole genome shotgun (WGS) entry which is preliminary data.</text>
</comment>
<dbReference type="EMBL" id="JADOXO010000060">
    <property type="protein sequence ID" value="KAF9816050.1"/>
    <property type="molecule type" value="Genomic_DNA"/>
</dbReference>
<evidence type="ECO:0000313" key="1">
    <source>
        <dbReference type="EMBL" id="KAF9816050.1"/>
    </source>
</evidence>